<dbReference type="GO" id="GO:0004672">
    <property type="term" value="F:protein kinase activity"/>
    <property type="evidence" value="ECO:0007669"/>
    <property type="project" value="InterPro"/>
</dbReference>
<evidence type="ECO:0000313" key="3">
    <source>
        <dbReference type="Proteomes" id="UP001370490"/>
    </source>
</evidence>
<dbReference type="Pfam" id="PF07714">
    <property type="entry name" value="PK_Tyr_Ser-Thr"/>
    <property type="match status" value="1"/>
</dbReference>
<reference evidence="2 3" key="1">
    <citation type="submission" date="2023-12" db="EMBL/GenBank/DDBJ databases">
        <title>A high-quality genome assembly for Dillenia turbinata (Dilleniales).</title>
        <authorList>
            <person name="Chanderbali A."/>
        </authorList>
    </citation>
    <scope>NUCLEOTIDE SEQUENCE [LARGE SCALE GENOMIC DNA]</scope>
    <source>
        <strain evidence="2">LSX21</strain>
        <tissue evidence="2">Leaf</tissue>
    </source>
</reference>
<keyword evidence="3" id="KW-1185">Reference proteome</keyword>
<dbReference type="PANTHER" id="PTHR45927:SF10">
    <property type="entry name" value="LYSM-DOMAIN RECEPTOR-LIKE KINASE"/>
    <property type="match status" value="1"/>
</dbReference>
<sequence>MLWNHSRTGSSVGSEMGANTGRWISPDFLQHGIASEKVDIFAFGVILLELISAKEDNEGNYLKASIGFLGGVAGEGGCFEQLRNFMAQAIHGRCPESSCQNGVMEALSYLPSFVSFCYIYICFCHDDEILSV</sequence>
<dbReference type="AlphaFoldDB" id="A0AAN8V3F3"/>
<name>A0AAN8V3F3_9MAGN</name>
<evidence type="ECO:0000313" key="2">
    <source>
        <dbReference type="EMBL" id="KAK6926765.1"/>
    </source>
</evidence>
<organism evidence="2 3">
    <name type="scientific">Dillenia turbinata</name>
    <dbReference type="NCBI Taxonomy" id="194707"/>
    <lineage>
        <taxon>Eukaryota</taxon>
        <taxon>Viridiplantae</taxon>
        <taxon>Streptophyta</taxon>
        <taxon>Embryophyta</taxon>
        <taxon>Tracheophyta</taxon>
        <taxon>Spermatophyta</taxon>
        <taxon>Magnoliopsida</taxon>
        <taxon>eudicotyledons</taxon>
        <taxon>Gunneridae</taxon>
        <taxon>Pentapetalae</taxon>
        <taxon>Dilleniales</taxon>
        <taxon>Dilleniaceae</taxon>
        <taxon>Dillenia</taxon>
    </lineage>
</organism>
<dbReference type="EMBL" id="JBAMMX010000015">
    <property type="protein sequence ID" value="KAK6926765.1"/>
    <property type="molecule type" value="Genomic_DNA"/>
</dbReference>
<dbReference type="InterPro" id="IPR011009">
    <property type="entry name" value="Kinase-like_dom_sf"/>
</dbReference>
<feature type="domain" description="Serine-threonine/tyrosine-protein kinase catalytic" evidence="1">
    <location>
        <begin position="18"/>
        <end position="55"/>
    </location>
</feature>
<dbReference type="PANTHER" id="PTHR45927">
    <property type="entry name" value="LYSM-DOMAIN RECEPTOR-LIKE KINASE-RELATED"/>
    <property type="match status" value="1"/>
</dbReference>
<evidence type="ECO:0000259" key="1">
    <source>
        <dbReference type="Pfam" id="PF07714"/>
    </source>
</evidence>
<proteinExistence type="predicted"/>
<dbReference type="SUPFAM" id="SSF56112">
    <property type="entry name" value="Protein kinase-like (PK-like)"/>
    <property type="match status" value="1"/>
</dbReference>
<dbReference type="InterPro" id="IPR052611">
    <property type="entry name" value="Plant_RLK_LysM"/>
</dbReference>
<accession>A0AAN8V3F3</accession>
<keyword evidence="2" id="KW-0808">Transferase</keyword>
<dbReference type="Proteomes" id="UP001370490">
    <property type="component" value="Unassembled WGS sequence"/>
</dbReference>
<dbReference type="InterPro" id="IPR001245">
    <property type="entry name" value="Ser-Thr/Tyr_kinase_cat_dom"/>
</dbReference>
<protein>
    <submittedName>
        <fullName evidence="2">Serine-threonine/tyrosine-protein kinase, catalytic domain</fullName>
    </submittedName>
</protein>
<dbReference type="Gene3D" id="1.10.510.10">
    <property type="entry name" value="Transferase(Phosphotransferase) domain 1"/>
    <property type="match status" value="1"/>
</dbReference>
<gene>
    <name evidence="2" type="ORF">RJ641_008484</name>
</gene>
<keyword evidence="2" id="KW-0418">Kinase</keyword>
<comment type="caution">
    <text evidence="2">The sequence shown here is derived from an EMBL/GenBank/DDBJ whole genome shotgun (WGS) entry which is preliminary data.</text>
</comment>